<dbReference type="Proteomes" id="UP000789405">
    <property type="component" value="Unassembled WGS sequence"/>
</dbReference>
<dbReference type="AlphaFoldDB" id="A0A9N9PFK4"/>
<proteinExistence type="predicted"/>
<reference evidence="1" key="1">
    <citation type="submission" date="2021-06" db="EMBL/GenBank/DDBJ databases">
        <authorList>
            <person name="Kallberg Y."/>
            <person name="Tangrot J."/>
            <person name="Rosling A."/>
        </authorList>
    </citation>
    <scope>NUCLEOTIDE SEQUENCE</scope>
    <source>
        <strain evidence="1">MA453B</strain>
    </source>
</reference>
<sequence length="52" mass="6243">LFDGSENVFRELKKLTMQGNCVQQLLIFIRELLQRISKEQDRIHEIIDSLRK</sequence>
<name>A0A9N9PFK4_9GLOM</name>
<dbReference type="OrthoDB" id="2341546at2759"/>
<comment type="caution">
    <text evidence="1">The sequence shown here is derived from an EMBL/GenBank/DDBJ whole genome shotgun (WGS) entry which is preliminary data.</text>
</comment>
<feature type="non-terminal residue" evidence="1">
    <location>
        <position position="52"/>
    </location>
</feature>
<organism evidence="1 2">
    <name type="scientific">Dentiscutata erythropus</name>
    <dbReference type="NCBI Taxonomy" id="1348616"/>
    <lineage>
        <taxon>Eukaryota</taxon>
        <taxon>Fungi</taxon>
        <taxon>Fungi incertae sedis</taxon>
        <taxon>Mucoromycota</taxon>
        <taxon>Glomeromycotina</taxon>
        <taxon>Glomeromycetes</taxon>
        <taxon>Diversisporales</taxon>
        <taxon>Gigasporaceae</taxon>
        <taxon>Dentiscutata</taxon>
    </lineage>
</organism>
<keyword evidence="2" id="KW-1185">Reference proteome</keyword>
<protein>
    <submittedName>
        <fullName evidence="1">5187_t:CDS:1</fullName>
    </submittedName>
</protein>
<evidence type="ECO:0000313" key="1">
    <source>
        <dbReference type="EMBL" id="CAG8811734.1"/>
    </source>
</evidence>
<evidence type="ECO:0000313" key="2">
    <source>
        <dbReference type="Proteomes" id="UP000789405"/>
    </source>
</evidence>
<accession>A0A9N9PFK4</accession>
<dbReference type="EMBL" id="CAJVPY010047929">
    <property type="protein sequence ID" value="CAG8811734.1"/>
    <property type="molecule type" value="Genomic_DNA"/>
</dbReference>
<gene>
    <name evidence="1" type="ORF">DERYTH_LOCUS25510</name>
</gene>
<feature type="non-terminal residue" evidence="1">
    <location>
        <position position="1"/>
    </location>
</feature>